<dbReference type="SUPFAM" id="SSF50692">
    <property type="entry name" value="ADC-like"/>
    <property type="match status" value="1"/>
</dbReference>
<dbReference type="SMART" id="SM00926">
    <property type="entry name" value="Molybdop_Fe4S4"/>
    <property type="match status" value="1"/>
</dbReference>
<dbReference type="GO" id="GO:0009061">
    <property type="term" value="P:anaerobic respiration"/>
    <property type="evidence" value="ECO:0007669"/>
    <property type="project" value="TreeGrafter"/>
</dbReference>
<evidence type="ECO:0000259" key="8">
    <source>
        <dbReference type="PROSITE" id="PS51669"/>
    </source>
</evidence>
<protein>
    <submittedName>
        <fullName evidence="9">Anaerobic dimethyl sulfoxide reductase, A subunit, DmsA/YnfE family protein</fullName>
    </submittedName>
</protein>
<dbReference type="PROSITE" id="PS51669">
    <property type="entry name" value="4FE4S_MOW_BIS_MGD"/>
    <property type="match status" value="1"/>
</dbReference>
<dbReference type="OrthoDB" id="9815647at2"/>
<keyword evidence="7" id="KW-0411">Iron-sulfur</keyword>
<dbReference type="Pfam" id="PF00384">
    <property type="entry name" value="Molybdopterin"/>
    <property type="match status" value="1"/>
</dbReference>
<dbReference type="Gene3D" id="2.40.40.20">
    <property type="match status" value="1"/>
</dbReference>
<dbReference type="KEGG" id="sse:Ssed_1307"/>
<dbReference type="RefSeq" id="WP_012141654.1">
    <property type="nucleotide sequence ID" value="NC_009831.1"/>
</dbReference>
<gene>
    <name evidence="9" type="ordered locus">Ssed_1307</name>
</gene>
<dbReference type="InterPro" id="IPR027467">
    <property type="entry name" value="MopterinOxRdtase_cofactor_BS"/>
</dbReference>
<evidence type="ECO:0000256" key="6">
    <source>
        <dbReference type="ARBA" id="ARBA00023004"/>
    </source>
</evidence>
<keyword evidence="3" id="KW-0004">4Fe-4S</keyword>
<dbReference type="PROSITE" id="PS00551">
    <property type="entry name" value="MOLYBDOPTERIN_PROK_1"/>
    <property type="match status" value="1"/>
</dbReference>
<dbReference type="Gene3D" id="3.40.228.10">
    <property type="entry name" value="Dimethylsulfoxide Reductase, domain 2"/>
    <property type="match status" value="1"/>
</dbReference>
<organism evidence="9 10">
    <name type="scientific">Shewanella sediminis (strain HAW-EB3)</name>
    <dbReference type="NCBI Taxonomy" id="425104"/>
    <lineage>
        <taxon>Bacteria</taxon>
        <taxon>Pseudomonadati</taxon>
        <taxon>Pseudomonadota</taxon>
        <taxon>Gammaproteobacteria</taxon>
        <taxon>Alteromonadales</taxon>
        <taxon>Shewanellaceae</taxon>
        <taxon>Shewanella</taxon>
    </lineage>
</organism>
<dbReference type="Gene3D" id="3.40.50.12440">
    <property type="match status" value="1"/>
</dbReference>
<dbReference type="Gene3D" id="3.40.50.740">
    <property type="match status" value="1"/>
</dbReference>
<dbReference type="GO" id="GO:0051539">
    <property type="term" value="F:4 iron, 4 sulfur cluster binding"/>
    <property type="evidence" value="ECO:0007669"/>
    <property type="project" value="UniProtKB-KW"/>
</dbReference>
<dbReference type="GO" id="GO:0009389">
    <property type="term" value="F:dimethyl sulfoxide reductase activity"/>
    <property type="evidence" value="ECO:0007669"/>
    <property type="project" value="InterPro"/>
</dbReference>
<dbReference type="GO" id="GO:0030288">
    <property type="term" value="C:outer membrane-bounded periplasmic space"/>
    <property type="evidence" value="ECO:0007669"/>
    <property type="project" value="TreeGrafter"/>
</dbReference>
<evidence type="ECO:0000256" key="2">
    <source>
        <dbReference type="ARBA" id="ARBA00010312"/>
    </source>
</evidence>
<keyword evidence="6" id="KW-0408">Iron</keyword>
<dbReference type="InterPro" id="IPR011888">
    <property type="entry name" value="Anaer_DMSO_reductase"/>
</dbReference>
<dbReference type="STRING" id="425104.Ssed_1307"/>
<evidence type="ECO:0000256" key="7">
    <source>
        <dbReference type="ARBA" id="ARBA00023014"/>
    </source>
</evidence>
<evidence type="ECO:0000256" key="1">
    <source>
        <dbReference type="ARBA" id="ARBA00001942"/>
    </source>
</evidence>
<keyword evidence="5" id="KW-0479">Metal-binding</keyword>
<sequence length="829" mass="92171" precursor="true">MQRREFLKLSAAASAVTCVTACGSKKTETIIPEVPVSEKHFWSACLGNCGSNCPLKVITVDGKITRIEPETYGEDSFDSPHIRPCLRGHANRARVYNPDRLMYPMKRIANAKRGEGKFERISWEQATSEIGMKLKETYDQYGPRAVYQNRGSGAFYDINGKYAWGRLLNCMGGGLKHYGSYSSSMVRTIMPYIFGSRKSSTPREMKYSDLLVFFGYNPLETRMSGSGEGFEVQTVTEGKKVIHIDCRYSDSAMGRESEYYPCRPGTDAALCEAMAYVLITEELLDEQFLSDKCYGFRAEPSIQDARDSSKMLPEVVYEDSYEAHILGVKDGQPKTPQWAAEICGIPADSIRNIARQIGNAKAPYLAPGLGMQRHINGEDNIRSVMTLGMLVGAIGKRGTNTGDYPKSPRKIYSKGLPTVSEQQEVSIDDAKISMFSWTQAVENGENLTVLRDGVKLPAEELDENGDGKLGTNIKAIINFASGCLVNQHGDAFGTTRILQDESKCEMIVVIDNHMTSSAKLADYILPDNTWLESTDFANKTYYAGAVSYMTALKTGIKPLGECRGSFDVCTDLAEKMGVKEIFTEGRTTDEWIEHYYQTKVRTLDPELFPATAKEMQDIGVVKTFSPCDDSEESAKVNCAMWDYVQNGGTLKTASGKLEIFSHALQELSDLWEVPDYWLDKDNYLNAIPKYWVGLESYQDPSPELKDKPLQLIGHHTKARTHSTFGSVKWLKEAVNGDAVWINPDDAIKYGIVDDQYAIIESLRGKVKVKARVTNRIMPGVMSLSQGAWFDPKNDVDVGGCVNALTSQGRPSPLAKGNPQHTNRVRIYKA</sequence>
<dbReference type="eggNOG" id="COG0243">
    <property type="taxonomic scope" value="Bacteria"/>
</dbReference>
<dbReference type="EMBL" id="CP000821">
    <property type="protein sequence ID" value="ABV35918.1"/>
    <property type="molecule type" value="Genomic_DNA"/>
</dbReference>
<dbReference type="PANTHER" id="PTHR43742">
    <property type="entry name" value="TRIMETHYLAMINE-N-OXIDE REDUCTASE"/>
    <property type="match status" value="1"/>
</dbReference>
<dbReference type="GO" id="GO:0009055">
    <property type="term" value="F:electron transfer activity"/>
    <property type="evidence" value="ECO:0007669"/>
    <property type="project" value="TreeGrafter"/>
</dbReference>
<dbReference type="InterPro" id="IPR006657">
    <property type="entry name" value="MoPterin_dinucl-bd_dom"/>
</dbReference>
<dbReference type="InterPro" id="IPR006963">
    <property type="entry name" value="Mopterin_OxRdtase_4Fe-4S_dom"/>
</dbReference>
<evidence type="ECO:0000256" key="3">
    <source>
        <dbReference type="ARBA" id="ARBA00022485"/>
    </source>
</evidence>
<evidence type="ECO:0000256" key="5">
    <source>
        <dbReference type="ARBA" id="ARBA00022723"/>
    </source>
</evidence>
<dbReference type="HOGENOM" id="CLU_000422_13_3_6"/>
<dbReference type="InterPro" id="IPR050612">
    <property type="entry name" value="Prok_Mopterin_Oxidored"/>
</dbReference>
<dbReference type="PANTHER" id="PTHR43742:SF3">
    <property type="entry name" value="DIMETHYL SULFOXIDE REDUCTASE DMSA"/>
    <property type="match status" value="1"/>
</dbReference>
<evidence type="ECO:0000313" key="10">
    <source>
        <dbReference type="Proteomes" id="UP000002015"/>
    </source>
</evidence>
<reference evidence="9 10" key="1">
    <citation type="submission" date="2007-08" db="EMBL/GenBank/DDBJ databases">
        <title>Complete sequence of Shewanella sediminis HAW-EB3.</title>
        <authorList>
            <consortium name="US DOE Joint Genome Institute"/>
            <person name="Copeland A."/>
            <person name="Lucas S."/>
            <person name="Lapidus A."/>
            <person name="Barry K."/>
            <person name="Glavina del Rio T."/>
            <person name="Dalin E."/>
            <person name="Tice H."/>
            <person name="Pitluck S."/>
            <person name="Chertkov O."/>
            <person name="Brettin T."/>
            <person name="Bruce D."/>
            <person name="Detter J.C."/>
            <person name="Han C."/>
            <person name="Schmutz J."/>
            <person name="Larimer F."/>
            <person name="Land M."/>
            <person name="Hauser L."/>
            <person name="Kyrpides N."/>
            <person name="Kim E."/>
            <person name="Zhao J.-S."/>
            <person name="Richardson P."/>
        </authorList>
    </citation>
    <scope>NUCLEOTIDE SEQUENCE [LARGE SCALE GENOMIC DNA]</scope>
    <source>
        <strain evidence="9 10">HAW-EB3</strain>
    </source>
</reference>
<dbReference type="GO" id="GO:0043546">
    <property type="term" value="F:molybdopterin cofactor binding"/>
    <property type="evidence" value="ECO:0007669"/>
    <property type="project" value="InterPro"/>
</dbReference>
<dbReference type="InterPro" id="IPR009010">
    <property type="entry name" value="Asp_de-COase-like_dom_sf"/>
</dbReference>
<dbReference type="NCBIfam" id="TIGR02166">
    <property type="entry name" value="dmsA_ynfE"/>
    <property type="match status" value="1"/>
</dbReference>
<evidence type="ECO:0000313" key="9">
    <source>
        <dbReference type="EMBL" id="ABV35918.1"/>
    </source>
</evidence>
<keyword evidence="10" id="KW-1185">Reference proteome</keyword>
<dbReference type="AlphaFoldDB" id="A8FSU5"/>
<accession>A8FSU5</accession>
<dbReference type="SUPFAM" id="SSF53706">
    <property type="entry name" value="Formate dehydrogenase/DMSO reductase, domains 1-3"/>
    <property type="match status" value="1"/>
</dbReference>
<feature type="domain" description="4Fe-4S Mo/W bis-MGD-type" evidence="8">
    <location>
        <begin position="38"/>
        <end position="99"/>
    </location>
</feature>
<evidence type="ECO:0000256" key="4">
    <source>
        <dbReference type="ARBA" id="ARBA00022505"/>
    </source>
</evidence>
<dbReference type="Pfam" id="PF04879">
    <property type="entry name" value="Molybdop_Fe4S4"/>
    <property type="match status" value="1"/>
</dbReference>
<dbReference type="Pfam" id="PF01568">
    <property type="entry name" value="Molydop_binding"/>
    <property type="match status" value="1"/>
</dbReference>
<name>A8FSU5_SHESH</name>
<keyword evidence="4" id="KW-0500">Molybdenum</keyword>
<comment type="cofactor">
    <cofactor evidence="1">
        <name>Mo-bis(molybdopterin guanine dinucleotide)</name>
        <dbReference type="ChEBI" id="CHEBI:60539"/>
    </cofactor>
</comment>
<proteinExistence type="inferred from homology"/>
<comment type="similarity">
    <text evidence="2">Belongs to the prokaryotic molybdopterin-containing oxidoreductase family.</text>
</comment>
<dbReference type="Proteomes" id="UP000002015">
    <property type="component" value="Chromosome"/>
</dbReference>
<dbReference type="GO" id="GO:0030151">
    <property type="term" value="F:molybdenum ion binding"/>
    <property type="evidence" value="ECO:0007669"/>
    <property type="project" value="InterPro"/>
</dbReference>
<dbReference type="InterPro" id="IPR006656">
    <property type="entry name" value="Mopterin_OxRdtase"/>
</dbReference>